<organism evidence="3 4">
    <name type="scientific">Acropora cervicornis</name>
    <name type="common">Staghorn coral</name>
    <dbReference type="NCBI Taxonomy" id="6130"/>
    <lineage>
        <taxon>Eukaryota</taxon>
        <taxon>Metazoa</taxon>
        <taxon>Cnidaria</taxon>
        <taxon>Anthozoa</taxon>
        <taxon>Hexacorallia</taxon>
        <taxon>Scleractinia</taxon>
        <taxon>Astrocoeniina</taxon>
        <taxon>Acroporidae</taxon>
        <taxon>Acropora</taxon>
    </lineage>
</organism>
<keyword evidence="4" id="KW-1185">Reference proteome</keyword>
<dbReference type="Gene3D" id="1.50.10.10">
    <property type="match status" value="1"/>
</dbReference>
<reference evidence="3" key="1">
    <citation type="journal article" date="2023" name="G3 (Bethesda)">
        <title>Whole genome assembly and annotation of the endangered Caribbean coral Acropora cervicornis.</title>
        <authorList>
            <person name="Selwyn J.D."/>
            <person name="Vollmer S.V."/>
        </authorList>
    </citation>
    <scope>NUCLEOTIDE SEQUENCE</scope>
    <source>
        <strain evidence="3">K2</strain>
    </source>
</reference>
<dbReference type="Proteomes" id="UP001249851">
    <property type="component" value="Unassembled WGS sequence"/>
</dbReference>
<proteinExistence type="predicted"/>
<dbReference type="Pfam" id="PF04685">
    <property type="entry name" value="DUF608"/>
    <property type="match status" value="1"/>
</dbReference>
<dbReference type="PANTHER" id="PTHR12654:SF0">
    <property type="entry name" value="NON-LYSOSOMAL GLUCOSYLCERAMIDASE"/>
    <property type="match status" value="1"/>
</dbReference>
<feature type="domain" description="Glycosyl-hydrolase family 116 N-terminal" evidence="2">
    <location>
        <begin position="13"/>
        <end position="339"/>
    </location>
</feature>
<gene>
    <name evidence="3" type="ORF">P5673_022826</name>
</gene>
<feature type="domain" description="Glycosyl-hydrolase family 116 catalytic region" evidence="1">
    <location>
        <begin position="466"/>
        <end position="627"/>
    </location>
</feature>
<dbReference type="InterPro" id="IPR024462">
    <property type="entry name" value="GH116_N"/>
</dbReference>
<accession>A0AAD9Q673</accession>
<dbReference type="SUPFAM" id="SSF48208">
    <property type="entry name" value="Six-hairpin glycosidases"/>
    <property type="match status" value="1"/>
</dbReference>
<dbReference type="EMBL" id="JARQWQ010000062">
    <property type="protein sequence ID" value="KAK2555488.1"/>
    <property type="molecule type" value="Genomic_DNA"/>
</dbReference>
<dbReference type="InterPro" id="IPR006775">
    <property type="entry name" value="GH116_catalytic"/>
</dbReference>
<dbReference type="PANTHER" id="PTHR12654">
    <property type="entry name" value="BILE ACID BETA-GLUCOSIDASE-RELATED"/>
    <property type="match status" value="1"/>
</dbReference>
<dbReference type="GO" id="GO:0008422">
    <property type="term" value="F:beta-glucosidase activity"/>
    <property type="evidence" value="ECO:0007669"/>
    <property type="project" value="TreeGrafter"/>
</dbReference>
<evidence type="ECO:0000313" key="3">
    <source>
        <dbReference type="EMBL" id="KAK2555488.1"/>
    </source>
</evidence>
<reference evidence="3" key="2">
    <citation type="journal article" date="2023" name="Science">
        <title>Genomic signatures of disease resistance in endangered staghorn corals.</title>
        <authorList>
            <person name="Vollmer S.V."/>
            <person name="Selwyn J.D."/>
            <person name="Despard B.A."/>
            <person name="Roesel C.L."/>
        </authorList>
    </citation>
    <scope>NUCLEOTIDE SEQUENCE</scope>
    <source>
        <strain evidence="3">K2</strain>
    </source>
</reference>
<comment type="caution">
    <text evidence="3">The sequence shown here is derived from an EMBL/GenBank/DDBJ whole genome shotgun (WGS) entry which is preliminary data.</text>
</comment>
<dbReference type="GO" id="GO:0005975">
    <property type="term" value="P:carbohydrate metabolic process"/>
    <property type="evidence" value="ECO:0007669"/>
    <property type="project" value="InterPro"/>
</dbReference>
<dbReference type="Pfam" id="PF12215">
    <property type="entry name" value="Glyco_hydr_116N"/>
    <property type="match status" value="1"/>
</dbReference>
<evidence type="ECO:0000259" key="2">
    <source>
        <dbReference type="Pfam" id="PF12215"/>
    </source>
</evidence>
<dbReference type="InterPro" id="IPR052566">
    <property type="entry name" value="Non-lysos_glucosylceramidase"/>
</dbReference>
<dbReference type="InterPro" id="IPR008928">
    <property type="entry name" value="6-hairpin_glycosidase_sf"/>
</dbReference>
<protein>
    <submittedName>
        <fullName evidence="3">Uncharacterized protein</fullName>
    </submittedName>
</protein>
<name>A0AAD9Q673_ACRCE</name>
<evidence type="ECO:0000313" key="4">
    <source>
        <dbReference type="Proteomes" id="UP001249851"/>
    </source>
</evidence>
<sequence>MWANHNDLLSAEGTGSFELRADGSFHEWTTENQSPAGSAKLNYVALDLAIFGVRVQSEITTSAKLLRTHPPTGYPGVSSMGYSGSYPLSKLTISDKSFGDLQLDLFAISALKPRDSKSSSTPAVAFTLRIKNPSSNAAQVSFMLNLPLGIQPDTQRFGKPFANFKGLNFTQCARICNFERECMSWQVITTNQTCSLFRDAPPHSWHPSITSGQKSTWTVHDSMLTLNRPGKYPQSGNTTILTEDGISSSFTVTNSFEDIWKQFDANGYLKSSLKSNSSSGFYGAACVKTTVKPREEKTVTMVLGWFYPNRDFTEEIVGNYYSKLFHSSEETASHLSSDLPSNLHAISAWHSSMIIDSDSASVYTLPVWLQDILVNGMSFWRSGLHLRDGRWRQYESLDCIDIDSVHNDFQREIPYVLFYPDLVENVMRAWAKYQSEDGHIVETLAAGCQSPTRKMDSGPPNQRIMGDVTTVFITETYQIYQWTNNSEFLKEMWPHVVRGVNWMVDAGTNGTGLPYRLQCTYDQLMLNKYDHMTFNSFMYLLALRAAQELSKIKGDVDLLRRVTTMLEIARDRISEELWTDEGGYYHAWWDKELGSTSWLMSDSLYAQVWAYTLGLGHLDEPRRRAQSFYTMMKSHLEKELLINDTPYGLRVLATDQPVNKSVGSCPKDITTHKLNQLVALHESIWMGANPDWTTLQIHLGMDPQKALLQAEKAIEHVRSDLNDQWNFHGLYSGAGYGLDGLPWATSHYAFHMVLWHIPFAISGQFFSAPNATLLFDPKLPCPYKVPFYTSFATGTLQCAFVQRNKQKRLKFEIVSTSGDLSLQHLEENDLIPYFDDLWFRNDPSFVYADQSFIRQRIYFRYYEPENVSTICHSWVSMGLENYLFQNLGTAKERRSPPLAQRCLRNAVPQGALGKEKEYRIKYYHRQRVASENMISANGILTESKSVRSGSFRIGI</sequence>
<dbReference type="InterPro" id="IPR012341">
    <property type="entry name" value="6hp_glycosidase-like_sf"/>
</dbReference>
<evidence type="ECO:0000259" key="1">
    <source>
        <dbReference type="Pfam" id="PF04685"/>
    </source>
</evidence>
<dbReference type="AlphaFoldDB" id="A0AAD9Q673"/>